<gene>
    <name evidence="2" type="ORF">CEP51_010055</name>
</gene>
<dbReference type="Proteomes" id="UP000287972">
    <property type="component" value="Unassembled WGS sequence"/>
</dbReference>
<protein>
    <submittedName>
        <fullName evidence="2">Uncharacterized protein</fullName>
    </submittedName>
</protein>
<dbReference type="EMBL" id="NKCL01000300">
    <property type="protein sequence ID" value="RSL76353.1"/>
    <property type="molecule type" value="Genomic_DNA"/>
</dbReference>
<sequence>MPKDNKHKKLTQDMPLGARIGMNIMLAAAPPTLRRHAIRRLEAGQRPIRKTRAERQREWEMEQARRARNGEPRSDWTPQSRSPCPWDDDEGSDDESRDVSRNGDERNVVMEMAGAGPRSFGSVPSEFTPEPSRNSTNDRPDGRHFFNRGNEHEGRNRVEPTCQNLPAATTPACFPPVGSDTGSSMTTGYERIYNWSSQVPENSHAVEDNRTSVSTAWPGPQTDVEDEVAPSESISVVGRTPDPEEMYRRGRIAPSSRDGARRRSESTRWSQN</sequence>
<proteinExistence type="predicted"/>
<name>A0A428RFS5_9HYPO</name>
<feature type="compositionally biased region" description="Acidic residues" evidence="1">
    <location>
        <begin position="86"/>
        <end position="96"/>
    </location>
</feature>
<organism evidence="2 3">
    <name type="scientific">Fusarium floridanum</name>
    <dbReference type="NCBI Taxonomy" id="1325733"/>
    <lineage>
        <taxon>Eukaryota</taxon>
        <taxon>Fungi</taxon>
        <taxon>Dikarya</taxon>
        <taxon>Ascomycota</taxon>
        <taxon>Pezizomycotina</taxon>
        <taxon>Sordariomycetes</taxon>
        <taxon>Hypocreomycetidae</taxon>
        <taxon>Hypocreales</taxon>
        <taxon>Nectriaceae</taxon>
        <taxon>Fusarium</taxon>
        <taxon>Fusarium solani species complex</taxon>
    </lineage>
</organism>
<feature type="compositionally biased region" description="Basic and acidic residues" evidence="1">
    <location>
        <begin position="51"/>
        <end position="74"/>
    </location>
</feature>
<accession>A0A428RFS5</accession>
<feature type="compositionally biased region" description="Basic and acidic residues" evidence="1">
    <location>
        <begin position="136"/>
        <end position="158"/>
    </location>
</feature>
<reference evidence="2 3" key="1">
    <citation type="submission" date="2017-06" db="EMBL/GenBank/DDBJ databases">
        <title>Comparative genomic analysis of Ambrosia Fusariam Clade fungi.</title>
        <authorList>
            <person name="Stajich J.E."/>
            <person name="Carrillo J."/>
            <person name="Kijimoto T."/>
            <person name="Eskalen A."/>
            <person name="O'Donnell K."/>
            <person name="Kasson M."/>
        </authorList>
    </citation>
    <scope>NUCLEOTIDE SEQUENCE [LARGE SCALE GENOMIC DNA]</scope>
    <source>
        <strain evidence="2 3">NRRL62606</strain>
    </source>
</reference>
<keyword evidence="3" id="KW-1185">Reference proteome</keyword>
<comment type="caution">
    <text evidence="2">The sequence shown here is derived from an EMBL/GenBank/DDBJ whole genome shotgun (WGS) entry which is preliminary data.</text>
</comment>
<feature type="region of interest" description="Disordered" evidence="1">
    <location>
        <begin position="39"/>
        <end position="158"/>
    </location>
</feature>
<feature type="region of interest" description="Disordered" evidence="1">
    <location>
        <begin position="200"/>
        <end position="272"/>
    </location>
</feature>
<feature type="compositionally biased region" description="Basic and acidic residues" evidence="1">
    <location>
        <begin position="97"/>
        <end position="108"/>
    </location>
</feature>
<evidence type="ECO:0000313" key="3">
    <source>
        <dbReference type="Proteomes" id="UP000287972"/>
    </source>
</evidence>
<evidence type="ECO:0000256" key="1">
    <source>
        <dbReference type="SAM" id="MobiDB-lite"/>
    </source>
</evidence>
<evidence type="ECO:0000313" key="2">
    <source>
        <dbReference type="EMBL" id="RSL76353.1"/>
    </source>
</evidence>
<dbReference type="AlphaFoldDB" id="A0A428RFS5"/>